<sequence>MATSQIQLKYRLTSTQDCTTPTTRPKPASTTAKSRLTTPTIPSVSTKRRLSTLARQTLTPLPSSVSLRPKLTATTRLTRSITKAMVENTLPPAANAIPPVAVSNVASTTTTPTKPFPLSLSDLNIHSVPNLPDYLKDIYARLDSQASQISEMQALIQENLRSSLDQTKKQLEDAQQRIRQLESQQAPQSFLAPESTAASPSPITMAQPSFADVAKKQADPSAVKRPKAKTIPRKRLQPLNLNVTDASLAAARQFLVVSPNHGY</sequence>
<comment type="caution">
    <text evidence="2">The sequence shown here is derived from an EMBL/GenBank/DDBJ whole genome shotgun (WGS) entry which is preliminary data.</text>
</comment>
<protein>
    <submittedName>
        <fullName evidence="2">Uncharacterized protein</fullName>
    </submittedName>
</protein>
<organism evidence="2 3">
    <name type="scientific">Mucor velutinosus</name>
    <dbReference type="NCBI Taxonomy" id="708070"/>
    <lineage>
        <taxon>Eukaryota</taxon>
        <taxon>Fungi</taxon>
        <taxon>Fungi incertae sedis</taxon>
        <taxon>Mucoromycota</taxon>
        <taxon>Mucoromycotina</taxon>
        <taxon>Mucoromycetes</taxon>
        <taxon>Mucorales</taxon>
        <taxon>Mucorineae</taxon>
        <taxon>Mucoraceae</taxon>
        <taxon>Mucor</taxon>
    </lineage>
</organism>
<dbReference type="RefSeq" id="XP_064682866.1">
    <property type="nucleotide sequence ID" value="XM_064830364.1"/>
</dbReference>
<name>A0AAN7HTI7_9FUNG</name>
<gene>
    <name evidence="2" type="ORF">ATC70_011169</name>
</gene>
<feature type="compositionally biased region" description="Basic and acidic residues" evidence="1">
    <location>
        <begin position="167"/>
        <end position="180"/>
    </location>
</feature>
<dbReference type="AlphaFoldDB" id="A0AAN7HTI7"/>
<evidence type="ECO:0000313" key="2">
    <source>
        <dbReference type="EMBL" id="KAK4516200.1"/>
    </source>
</evidence>
<accession>A0AAN7HTI7</accession>
<dbReference type="Proteomes" id="UP001304243">
    <property type="component" value="Unassembled WGS sequence"/>
</dbReference>
<feature type="compositionally biased region" description="Polar residues" evidence="1">
    <location>
        <begin position="13"/>
        <end position="45"/>
    </location>
</feature>
<reference evidence="2 3" key="1">
    <citation type="submission" date="2022-11" db="EMBL/GenBank/DDBJ databases">
        <title>Mucor velutinosus strain NIH1002 WGS.</title>
        <authorList>
            <person name="Subramanian P."/>
            <person name="Mullikin J.C."/>
            <person name="Segre J.A."/>
            <person name="Zelazny A.M."/>
        </authorList>
    </citation>
    <scope>NUCLEOTIDE SEQUENCE [LARGE SCALE GENOMIC DNA]</scope>
    <source>
        <strain evidence="2 3">NIH1002</strain>
    </source>
</reference>
<evidence type="ECO:0000256" key="1">
    <source>
        <dbReference type="SAM" id="MobiDB-lite"/>
    </source>
</evidence>
<feature type="region of interest" description="Disordered" evidence="1">
    <location>
        <begin position="167"/>
        <end position="201"/>
    </location>
</feature>
<proteinExistence type="predicted"/>
<feature type="region of interest" description="Disordered" evidence="1">
    <location>
        <begin position="13"/>
        <end position="47"/>
    </location>
</feature>
<dbReference type="EMBL" id="JASEJX010000014">
    <property type="protein sequence ID" value="KAK4516200.1"/>
    <property type="molecule type" value="Genomic_DNA"/>
</dbReference>
<evidence type="ECO:0000313" key="3">
    <source>
        <dbReference type="Proteomes" id="UP001304243"/>
    </source>
</evidence>
<keyword evidence="3" id="KW-1185">Reference proteome</keyword>
<dbReference type="GeneID" id="89954855"/>